<name>A0A812SY65_9DINO</name>
<dbReference type="EMBL" id="CAJNDS010002487">
    <property type="protein sequence ID" value="CAE7495394.1"/>
    <property type="molecule type" value="Genomic_DNA"/>
</dbReference>
<dbReference type="Proteomes" id="UP000604046">
    <property type="component" value="Unassembled WGS sequence"/>
</dbReference>
<dbReference type="GO" id="GO:0003950">
    <property type="term" value="F:NAD+ poly-ADP-ribosyltransferase activity"/>
    <property type="evidence" value="ECO:0007669"/>
    <property type="project" value="InterPro"/>
</dbReference>
<dbReference type="PROSITE" id="PS51059">
    <property type="entry name" value="PARP_CATALYTIC"/>
    <property type="match status" value="1"/>
</dbReference>
<evidence type="ECO:0000313" key="2">
    <source>
        <dbReference type="EMBL" id="CAE7495394.1"/>
    </source>
</evidence>
<feature type="domain" description="PARP catalytic" evidence="1">
    <location>
        <begin position="1"/>
        <end position="144"/>
    </location>
</feature>
<dbReference type="InterPro" id="IPR012317">
    <property type="entry name" value="Poly(ADP-ribose)pol_cat_dom"/>
</dbReference>
<evidence type="ECO:0000313" key="3">
    <source>
        <dbReference type="Proteomes" id="UP000604046"/>
    </source>
</evidence>
<dbReference type="SUPFAM" id="SSF56399">
    <property type="entry name" value="ADP-ribosylation"/>
    <property type="match status" value="1"/>
</dbReference>
<protein>
    <submittedName>
        <fullName evidence="2">PRPF40A protein</fullName>
    </submittedName>
</protein>
<organism evidence="2 3">
    <name type="scientific">Symbiodinium natans</name>
    <dbReference type="NCBI Taxonomy" id="878477"/>
    <lineage>
        <taxon>Eukaryota</taxon>
        <taxon>Sar</taxon>
        <taxon>Alveolata</taxon>
        <taxon>Dinophyceae</taxon>
        <taxon>Suessiales</taxon>
        <taxon>Symbiodiniaceae</taxon>
        <taxon>Symbiodinium</taxon>
    </lineage>
</organism>
<dbReference type="OrthoDB" id="441667at2759"/>
<dbReference type="AlphaFoldDB" id="A0A812SY65"/>
<dbReference type="Gene3D" id="3.90.228.10">
    <property type="match status" value="1"/>
</dbReference>
<gene>
    <name evidence="2" type="primary">PRPF40A</name>
    <name evidence="2" type="ORF">SNAT2548_LOCUS27749</name>
</gene>
<proteinExistence type="predicted"/>
<keyword evidence="3" id="KW-1185">Reference proteome</keyword>
<sequence>MYGAGNYCADEPEKIDQYTRPDKGRRGMEELHSLLYPTGGNTHPGQDIFYCFLVRVACGACFQSQGLDRDRLKDAATGTEVYMTDERRELSRILGSSPSISYHTLVMHTSSTKTGGHVERFREIVLFDGNRIYPEYLLAYRRLK</sequence>
<accession>A0A812SY65</accession>
<reference evidence="2" key="1">
    <citation type="submission" date="2021-02" db="EMBL/GenBank/DDBJ databases">
        <authorList>
            <person name="Dougan E. K."/>
            <person name="Rhodes N."/>
            <person name="Thang M."/>
            <person name="Chan C."/>
        </authorList>
    </citation>
    <scope>NUCLEOTIDE SEQUENCE</scope>
</reference>
<comment type="caution">
    <text evidence="2">The sequence shown here is derived from an EMBL/GenBank/DDBJ whole genome shotgun (WGS) entry which is preliminary data.</text>
</comment>
<evidence type="ECO:0000259" key="1">
    <source>
        <dbReference type="PROSITE" id="PS51059"/>
    </source>
</evidence>